<dbReference type="Pfam" id="PF25545">
    <property type="entry name" value="DUF7924"/>
    <property type="match status" value="1"/>
</dbReference>
<feature type="non-terminal residue" evidence="3">
    <location>
        <position position="405"/>
    </location>
</feature>
<dbReference type="Proteomes" id="UP000504638">
    <property type="component" value="Unplaced"/>
</dbReference>
<feature type="compositionally biased region" description="Basic residues" evidence="1">
    <location>
        <begin position="1"/>
        <end position="12"/>
    </location>
</feature>
<reference evidence="3 5" key="1">
    <citation type="submission" date="2020-01" db="EMBL/GenBank/DDBJ databases">
        <authorList>
            <consortium name="DOE Joint Genome Institute"/>
            <person name="Haridas S."/>
            <person name="Albert R."/>
            <person name="Binder M."/>
            <person name="Bloem J."/>
            <person name="Labutti K."/>
            <person name="Salamov A."/>
            <person name="Andreopoulos B."/>
            <person name="Baker S.E."/>
            <person name="Barry K."/>
            <person name="Bills G."/>
            <person name="Bluhm B.H."/>
            <person name="Cannon C."/>
            <person name="Castanera R."/>
            <person name="Culley D.E."/>
            <person name="Daum C."/>
            <person name="Ezra D."/>
            <person name="Gonzalez J.B."/>
            <person name="Henrissat B."/>
            <person name="Kuo A."/>
            <person name="Liang C."/>
            <person name="Lipzen A."/>
            <person name="Lutzoni F."/>
            <person name="Magnuson J."/>
            <person name="Mondo S."/>
            <person name="Nolan M."/>
            <person name="Ohm R."/>
            <person name="Pangilinan J."/>
            <person name="Park H.-J."/>
            <person name="Ramirez L."/>
            <person name="Alfaro M."/>
            <person name="Sun H."/>
            <person name="Tritt A."/>
            <person name="Yoshinaga Y."/>
            <person name="Zwiers L.-H."/>
            <person name="Turgeon B.G."/>
            <person name="Goodwin S.B."/>
            <person name="Spatafora J.W."/>
            <person name="Crous P.W."/>
            <person name="Grigoriev I.V."/>
        </authorList>
    </citation>
    <scope>NUCLEOTIDE SEQUENCE</scope>
    <source>
        <strain evidence="3 5">CBS 781.70</strain>
    </source>
</reference>
<gene>
    <name evidence="3 5" type="ORF">P152DRAFT_383747</name>
</gene>
<dbReference type="InterPro" id="IPR057684">
    <property type="entry name" value="DUF7924"/>
</dbReference>
<evidence type="ECO:0000313" key="4">
    <source>
        <dbReference type="Proteomes" id="UP000504638"/>
    </source>
</evidence>
<name>A0A6G1FV50_9PEZI</name>
<organism evidence="3">
    <name type="scientific">Eremomyces bilateralis CBS 781.70</name>
    <dbReference type="NCBI Taxonomy" id="1392243"/>
    <lineage>
        <taxon>Eukaryota</taxon>
        <taxon>Fungi</taxon>
        <taxon>Dikarya</taxon>
        <taxon>Ascomycota</taxon>
        <taxon>Pezizomycotina</taxon>
        <taxon>Dothideomycetes</taxon>
        <taxon>Dothideomycetes incertae sedis</taxon>
        <taxon>Eremomycetales</taxon>
        <taxon>Eremomycetaceae</taxon>
        <taxon>Eremomyces</taxon>
    </lineage>
</organism>
<feature type="compositionally biased region" description="Basic and acidic residues" evidence="1">
    <location>
        <begin position="98"/>
        <end position="108"/>
    </location>
</feature>
<dbReference type="EMBL" id="ML975171">
    <property type="protein sequence ID" value="KAF1809586.1"/>
    <property type="molecule type" value="Genomic_DNA"/>
</dbReference>
<dbReference type="OrthoDB" id="5336565at2759"/>
<reference evidence="5" key="3">
    <citation type="submission" date="2025-04" db="UniProtKB">
        <authorList>
            <consortium name="RefSeq"/>
        </authorList>
    </citation>
    <scope>IDENTIFICATION</scope>
    <source>
        <strain evidence="5">CBS 781.70</strain>
    </source>
</reference>
<feature type="region of interest" description="Disordered" evidence="1">
    <location>
        <begin position="98"/>
        <end position="145"/>
    </location>
</feature>
<sequence>QELKSQVRKRKRTTEAAPTAEPELQPQPPTKCQKRLRRSRSKTPPEFWDNLSRVPLCRRALREFNRRAVRPITSKQRAESVVKGDLVKQLKRFARRGGPDLRDIRGYPEQEAQVKMSSGRALSDKGTDRSSTVNSNTRATSISSKGPAFEQALIDKGIYPYNRGPKPNNWEDIQERLAQPRPSLSPSQFSDGAFEEFQLKNEEAMTEAEVMSQVFPIIRGKANIPSGYNQLFNNLKPLGDRISNAKPDYYNGSRPTQIRSEVRDDLAPYIIPTSQRHRPALPNFFLEAKGPDGKASEAKRQITQDLACGARGMHKMQSYGLDEPECDGNAYAFGSTYHSGTGTLQLYTMHPTEPVEQDGQPEYYTTQARAFALTDNPDSCRQGLRGFRNLQDLAKETRGEFIARA</sequence>
<feature type="compositionally biased region" description="Polar residues" evidence="1">
    <location>
        <begin position="129"/>
        <end position="144"/>
    </location>
</feature>
<accession>A0A6G1FV50</accession>
<protein>
    <recommendedName>
        <fullName evidence="2">DUF7924 domain-containing protein</fullName>
    </recommendedName>
</protein>
<reference evidence="5" key="2">
    <citation type="submission" date="2020-04" db="EMBL/GenBank/DDBJ databases">
        <authorList>
            <consortium name="NCBI Genome Project"/>
        </authorList>
    </citation>
    <scope>NUCLEOTIDE SEQUENCE</scope>
    <source>
        <strain evidence="5">CBS 781.70</strain>
    </source>
</reference>
<dbReference type="RefSeq" id="XP_033531217.1">
    <property type="nucleotide sequence ID" value="XM_033675789.1"/>
</dbReference>
<evidence type="ECO:0000313" key="3">
    <source>
        <dbReference type="EMBL" id="KAF1809586.1"/>
    </source>
</evidence>
<feature type="compositionally biased region" description="Basic residues" evidence="1">
    <location>
        <begin position="32"/>
        <end position="41"/>
    </location>
</feature>
<dbReference type="GeneID" id="54416359"/>
<dbReference type="AlphaFoldDB" id="A0A6G1FV50"/>
<keyword evidence="4" id="KW-1185">Reference proteome</keyword>
<evidence type="ECO:0000313" key="5">
    <source>
        <dbReference type="RefSeq" id="XP_033531217.1"/>
    </source>
</evidence>
<evidence type="ECO:0000259" key="2">
    <source>
        <dbReference type="Pfam" id="PF25545"/>
    </source>
</evidence>
<feature type="region of interest" description="Disordered" evidence="1">
    <location>
        <begin position="1"/>
        <end position="49"/>
    </location>
</feature>
<feature type="domain" description="DUF7924" evidence="2">
    <location>
        <begin position="226"/>
        <end position="397"/>
    </location>
</feature>
<evidence type="ECO:0000256" key="1">
    <source>
        <dbReference type="SAM" id="MobiDB-lite"/>
    </source>
</evidence>
<feature type="non-terminal residue" evidence="3">
    <location>
        <position position="1"/>
    </location>
</feature>
<proteinExistence type="predicted"/>